<dbReference type="Pfam" id="PF03171">
    <property type="entry name" value="2OG-FeII_Oxy"/>
    <property type="match status" value="1"/>
</dbReference>
<dbReference type="InterPro" id="IPR027443">
    <property type="entry name" value="IPNS-like_sf"/>
</dbReference>
<evidence type="ECO:0000313" key="6">
    <source>
        <dbReference type="Proteomes" id="UP000518752"/>
    </source>
</evidence>
<dbReference type="OrthoDB" id="406156at2759"/>
<protein>
    <recommendedName>
        <fullName evidence="4">Isopenicillin N synthase-like Fe(2+) 2OG dioxygenase domain-containing protein</fullName>
    </recommendedName>
</protein>
<feature type="signal peptide" evidence="3">
    <location>
        <begin position="1"/>
        <end position="17"/>
    </location>
</feature>
<name>A0A8H5HZ66_9AGAR</name>
<evidence type="ECO:0000256" key="1">
    <source>
        <dbReference type="ARBA" id="ARBA00022723"/>
    </source>
</evidence>
<dbReference type="SUPFAM" id="SSF51197">
    <property type="entry name" value="Clavaminate synthase-like"/>
    <property type="match status" value="1"/>
</dbReference>
<evidence type="ECO:0000313" key="5">
    <source>
        <dbReference type="EMBL" id="KAF5392110.1"/>
    </source>
</evidence>
<dbReference type="Gene3D" id="2.60.120.330">
    <property type="entry name" value="B-lactam Antibiotic, Isopenicillin N Synthase, Chain"/>
    <property type="match status" value="1"/>
</dbReference>
<evidence type="ECO:0000259" key="4">
    <source>
        <dbReference type="Pfam" id="PF03171"/>
    </source>
</evidence>
<feature type="domain" description="Isopenicillin N synthase-like Fe(2+) 2OG dioxygenase" evidence="4">
    <location>
        <begin position="39"/>
        <end position="120"/>
    </location>
</feature>
<accession>A0A8H5HZ66</accession>
<evidence type="ECO:0000256" key="2">
    <source>
        <dbReference type="ARBA" id="ARBA00023004"/>
    </source>
</evidence>
<dbReference type="Proteomes" id="UP000518752">
    <property type="component" value="Unassembled WGS sequence"/>
</dbReference>
<dbReference type="InterPro" id="IPR050295">
    <property type="entry name" value="Plant_2OG-oxidoreductases"/>
</dbReference>
<dbReference type="AlphaFoldDB" id="A0A8H5HZ66"/>
<keyword evidence="2" id="KW-0408">Iron</keyword>
<proteinExistence type="predicted"/>
<organism evidence="5 6">
    <name type="scientific">Collybiopsis confluens</name>
    <dbReference type="NCBI Taxonomy" id="2823264"/>
    <lineage>
        <taxon>Eukaryota</taxon>
        <taxon>Fungi</taxon>
        <taxon>Dikarya</taxon>
        <taxon>Basidiomycota</taxon>
        <taxon>Agaricomycotina</taxon>
        <taxon>Agaricomycetes</taxon>
        <taxon>Agaricomycetidae</taxon>
        <taxon>Agaricales</taxon>
        <taxon>Marasmiineae</taxon>
        <taxon>Omphalotaceae</taxon>
        <taxon>Collybiopsis</taxon>
    </lineage>
</organism>
<keyword evidence="1" id="KW-0479">Metal-binding</keyword>
<dbReference type="PANTHER" id="PTHR47991">
    <property type="entry name" value="OXOGLUTARATE/IRON-DEPENDENT DIOXYGENASE"/>
    <property type="match status" value="1"/>
</dbReference>
<evidence type="ECO:0000256" key="3">
    <source>
        <dbReference type="SAM" id="SignalP"/>
    </source>
</evidence>
<dbReference type="EMBL" id="JAACJN010000007">
    <property type="protein sequence ID" value="KAF5392110.1"/>
    <property type="molecule type" value="Genomic_DNA"/>
</dbReference>
<keyword evidence="3" id="KW-0732">Signal</keyword>
<comment type="caution">
    <text evidence="5">The sequence shown here is derived from an EMBL/GenBank/DDBJ whole genome shotgun (WGS) entry which is preliminary data.</text>
</comment>
<dbReference type="GO" id="GO:0046872">
    <property type="term" value="F:metal ion binding"/>
    <property type="evidence" value="ECO:0007669"/>
    <property type="project" value="UniProtKB-KW"/>
</dbReference>
<gene>
    <name evidence="5" type="ORF">D9757_003321</name>
</gene>
<keyword evidence="6" id="KW-1185">Reference proteome</keyword>
<sequence>MNHTHILFTLLRLMALGMDVPEETFVDMHGYDEVGESSLRFLKYYPRSVEKTNIYLKGHTDTAVLTLLWSQPISGLQILSKNNKWRHIKHLENSIIINSGDAMKFLSGGFYEPTVHRVIQAPQDQVTLERPIVFYSVMASEHVKLAPVKGNLDGKTEVDVPTMGEWRKARSTRFGTGTTKASEYEDKVEEEVILGRTIKEYV</sequence>
<feature type="chain" id="PRO_5034408345" description="Isopenicillin N synthase-like Fe(2+) 2OG dioxygenase domain-containing protein" evidence="3">
    <location>
        <begin position="18"/>
        <end position="202"/>
    </location>
</feature>
<reference evidence="5 6" key="1">
    <citation type="journal article" date="2020" name="ISME J.">
        <title>Uncovering the hidden diversity of litter-decomposition mechanisms in mushroom-forming fungi.</title>
        <authorList>
            <person name="Floudas D."/>
            <person name="Bentzer J."/>
            <person name="Ahren D."/>
            <person name="Johansson T."/>
            <person name="Persson P."/>
            <person name="Tunlid A."/>
        </authorList>
    </citation>
    <scope>NUCLEOTIDE SEQUENCE [LARGE SCALE GENOMIC DNA]</scope>
    <source>
        <strain evidence="5 6">CBS 406.79</strain>
    </source>
</reference>
<dbReference type="InterPro" id="IPR044861">
    <property type="entry name" value="IPNS-like_FE2OG_OXY"/>
</dbReference>